<evidence type="ECO:0000256" key="1">
    <source>
        <dbReference type="ARBA" id="ARBA00022750"/>
    </source>
</evidence>
<feature type="domain" description="Reverse transcriptase Ty1/copia-type" evidence="3">
    <location>
        <begin position="563"/>
        <end position="656"/>
    </location>
</feature>
<reference evidence="6" key="2">
    <citation type="submission" date="2022-01" db="EMBL/GenBank/DDBJ databases">
        <authorList>
            <person name="Yamashiro T."/>
            <person name="Shiraishi A."/>
            <person name="Satake H."/>
            <person name="Nakayama K."/>
        </authorList>
    </citation>
    <scope>NUCLEOTIDE SEQUENCE</scope>
</reference>
<keyword evidence="1" id="KW-0645">Protease</keyword>
<feature type="domain" description="Reverse transcriptase Ty1/copia-type" evidence="3">
    <location>
        <begin position="487"/>
        <end position="550"/>
    </location>
</feature>
<dbReference type="Proteomes" id="UP001151760">
    <property type="component" value="Unassembled WGS sequence"/>
</dbReference>
<evidence type="ECO:0000313" key="6">
    <source>
        <dbReference type="EMBL" id="GJT05540.1"/>
    </source>
</evidence>
<sequence>MAPSASSSTAKPTPLALFQNPHYLHPSDGPSSLTLGFVKRIVVRSATDENLVELWDTCNIMVTCWIIVFLAALNKQKEEQRLFQFLNGLEEHFSHQRSQILMIDPLPSVEVDCSLLQQEESQRLLFMSYSSVESSALLSKRIAKDKCSICGFKWHPPEKCWEKVGYPSWHSKYKGPQQSRQSRQGQFQGQNKNQNATRTAAHVESSNISFTPQQFEQLLKNILEGWIYDSGASDHMTPKEDSIFDLYQLKIKPQIKMPNGDSSVISHVGKVKLSNGTILKDVLVVPSFKFSLLSVPKLTQDSQCVVLFYPTFCVVQDLTTRKVTGLGRLKEGLYHLINVLVDKVDSVFSSLVKASLQKISLFALGNTCVNDKYGLWHHRLGHVSDAKLKHMHDLPVSLNKSCSDKCLSCPMAKFTKLPYSLSESHSTTIFELDFVTALLAQQDPMSFKEAILDPEWCVAMDFEIKALDDNDTWELTSLPTGRKSIKHGVDYQETFASVAKMVTLRSLLAVAALKGWDTCQMDVSNAFFHGNLMEEAYIMPPLGYVGKGQKVSAANSLDSTLVYYSLFLKKEGLSITVVLVYVDDLLITGNDQSQIFKLKTHLSSVFHMKDLGELNYFLGLEVCRSSQGIFISQHKYTRELFKEEGVLNNKAYKLPMDPNLKLQVDISTPLSDPEVYRRAIGKLIYLTITRPDICYTVQLLSQFMQPPISIHILGKLSNEKKVNNWILHSFERFSN</sequence>
<gene>
    <name evidence="6" type="ORF">Tco_0840002</name>
</gene>
<dbReference type="Pfam" id="PF22936">
    <property type="entry name" value="Pol_BBD"/>
    <property type="match status" value="1"/>
</dbReference>
<evidence type="ECO:0000259" key="5">
    <source>
        <dbReference type="Pfam" id="PF22936"/>
    </source>
</evidence>
<dbReference type="InterPro" id="IPR025724">
    <property type="entry name" value="GAG-pre-integrase_dom"/>
</dbReference>
<keyword evidence="1" id="KW-0378">Hydrolase</keyword>
<dbReference type="EMBL" id="BQNB010012595">
    <property type="protein sequence ID" value="GJT05540.1"/>
    <property type="molecule type" value="Genomic_DNA"/>
</dbReference>
<dbReference type="Pfam" id="PF13976">
    <property type="entry name" value="gag_pre-integrs"/>
    <property type="match status" value="1"/>
</dbReference>
<feature type="compositionally biased region" description="Low complexity" evidence="2">
    <location>
        <begin position="177"/>
        <end position="195"/>
    </location>
</feature>
<dbReference type="PANTHER" id="PTHR34222:SF97">
    <property type="entry name" value="CATALYTIC REGION, PUTATIVE-RELATED"/>
    <property type="match status" value="1"/>
</dbReference>
<feature type="region of interest" description="Disordered" evidence="2">
    <location>
        <begin position="172"/>
        <end position="204"/>
    </location>
</feature>
<dbReference type="PANTHER" id="PTHR34222">
    <property type="entry name" value="GAG_PRE-INTEGRS DOMAIN-CONTAINING PROTEIN"/>
    <property type="match status" value="1"/>
</dbReference>
<accession>A0ABQ5AS91</accession>
<dbReference type="InterPro" id="IPR043502">
    <property type="entry name" value="DNA/RNA_pol_sf"/>
</dbReference>
<organism evidence="6 7">
    <name type="scientific">Tanacetum coccineum</name>
    <dbReference type="NCBI Taxonomy" id="301880"/>
    <lineage>
        <taxon>Eukaryota</taxon>
        <taxon>Viridiplantae</taxon>
        <taxon>Streptophyta</taxon>
        <taxon>Embryophyta</taxon>
        <taxon>Tracheophyta</taxon>
        <taxon>Spermatophyta</taxon>
        <taxon>Magnoliopsida</taxon>
        <taxon>eudicotyledons</taxon>
        <taxon>Gunneridae</taxon>
        <taxon>Pentapetalae</taxon>
        <taxon>asterids</taxon>
        <taxon>campanulids</taxon>
        <taxon>Asterales</taxon>
        <taxon>Asteraceae</taxon>
        <taxon>Asteroideae</taxon>
        <taxon>Anthemideae</taxon>
        <taxon>Anthemidinae</taxon>
        <taxon>Tanacetum</taxon>
    </lineage>
</organism>
<comment type="caution">
    <text evidence="6">The sequence shown here is derived from an EMBL/GenBank/DDBJ whole genome shotgun (WGS) entry which is preliminary data.</text>
</comment>
<dbReference type="InterPro" id="IPR013103">
    <property type="entry name" value="RVT_2"/>
</dbReference>
<dbReference type="SUPFAM" id="SSF56672">
    <property type="entry name" value="DNA/RNA polymerases"/>
    <property type="match status" value="1"/>
</dbReference>
<reference evidence="6" key="1">
    <citation type="journal article" date="2022" name="Int. J. Mol. Sci.">
        <title>Draft Genome of Tanacetum Coccineum: Genomic Comparison of Closely Related Tanacetum-Family Plants.</title>
        <authorList>
            <person name="Yamashiro T."/>
            <person name="Shiraishi A."/>
            <person name="Nakayama K."/>
            <person name="Satake H."/>
        </authorList>
    </citation>
    <scope>NUCLEOTIDE SEQUENCE</scope>
</reference>
<evidence type="ECO:0000313" key="7">
    <source>
        <dbReference type="Proteomes" id="UP001151760"/>
    </source>
</evidence>
<name>A0ABQ5AS91_9ASTR</name>
<dbReference type="Pfam" id="PF07727">
    <property type="entry name" value="RVT_2"/>
    <property type="match status" value="2"/>
</dbReference>
<dbReference type="InterPro" id="IPR054722">
    <property type="entry name" value="PolX-like_BBD"/>
</dbReference>
<feature type="domain" description="Retrovirus-related Pol polyprotein from transposon TNT 1-94-like beta-barrel" evidence="5">
    <location>
        <begin position="226"/>
        <end position="300"/>
    </location>
</feature>
<evidence type="ECO:0000256" key="2">
    <source>
        <dbReference type="SAM" id="MobiDB-lite"/>
    </source>
</evidence>
<feature type="domain" description="GAG-pre-integrase" evidence="4">
    <location>
        <begin position="369"/>
        <end position="413"/>
    </location>
</feature>
<evidence type="ECO:0000259" key="4">
    <source>
        <dbReference type="Pfam" id="PF13976"/>
    </source>
</evidence>
<evidence type="ECO:0000259" key="3">
    <source>
        <dbReference type="Pfam" id="PF07727"/>
    </source>
</evidence>
<proteinExistence type="predicted"/>
<keyword evidence="1" id="KW-0064">Aspartyl protease</keyword>
<keyword evidence="7" id="KW-1185">Reference proteome</keyword>
<protein>
    <submittedName>
        <fullName evidence="6">Cysteine-rich receptor-like protein kinase 8</fullName>
    </submittedName>
</protein>